<evidence type="ECO:0000313" key="2">
    <source>
        <dbReference type="Proteomes" id="UP001497535"/>
    </source>
</evidence>
<gene>
    <name evidence="1" type="ORF">MENTE1834_LOCUS38115</name>
</gene>
<proteinExistence type="predicted"/>
<reference evidence="1" key="1">
    <citation type="submission" date="2023-11" db="EMBL/GenBank/DDBJ databases">
        <authorList>
            <person name="Poullet M."/>
        </authorList>
    </citation>
    <scope>NUCLEOTIDE SEQUENCE</scope>
    <source>
        <strain evidence="1">E1834</strain>
    </source>
</reference>
<comment type="caution">
    <text evidence="1">The sequence shown here is derived from an EMBL/GenBank/DDBJ whole genome shotgun (WGS) entry which is preliminary data.</text>
</comment>
<name>A0ACB1AFM9_MELEN</name>
<sequence>MCGGKRGGKLLLFTSNFLSICFVLLFSLILFFIKSKICYFLISWASFFFFFNFFK</sequence>
<accession>A0ACB1AFM9</accession>
<evidence type="ECO:0000313" key="1">
    <source>
        <dbReference type="EMBL" id="CAK5090336.1"/>
    </source>
</evidence>
<dbReference type="Proteomes" id="UP001497535">
    <property type="component" value="Unassembled WGS sequence"/>
</dbReference>
<organism evidence="1 2">
    <name type="scientific">Meloidogyne enterolobii</name>
    <name type="common">Root-knot nematode worm</name>
    <name type="synonym">Meloidogyne mayaguensis</name>
    <dbReference type="NCBI Taxonomy" id="390850"/>
    <lineage>
        <taxon>Eukaryota</taxon>
        <taxon>Metazoa</taxon>
        <taxon>Ecdysozoa</taxon>
        <taxon>Nematoda</taxon>
        <taxon>Chromadorea</taxon>
        <taxon>Rhabditida</taxon>
        <taxon>Tylenchina</taxon>
        <taxon>Tylenchomorpha</taxon>
        <taxon>Tylenchoidea</taxon>
        <taxon>Meloidogynidae</taxon>
        <taxon>Meloidogyninae</taxon>
        <taxon>Meloidogyne</taxon>
    </lineage>
</organism>
<dbReference type="EMBL" id="CAVMJV010000081">
    <property type="protein sequence ID" value="CAK5090336.1"/>
    <property type="molecule type" value="Genomic_DNA"/>
</dbReference>
<protein>
    <submittedName>
        <fullName evidence="1">Uncharacterized protein</fullName>
    </submittedName>
</protein>
<keyword evidence="2" id="KW-1185">Reference proteome</keyword>